<keyword evidence="5 6" id="KW-0472">Membrane</keyword>
<dbReference type="EMBL" id="CP014854">
    <property type="protein sequence ID" value="ASI98373.1"/>
    <property type="molecule type" value="Genomic_DNA"/>
</dbReference>
<dbReference type="InterPro" id="IPR050833">
    <property type="entry name" value="Poly_Biosynth_Transport"/>
</dbReference>
<feature type="transmembrane region" description="Helical" evidence="6">
    <location>
        <begin position="220"/>
        <end position="241"/>
    </location>
</feature>
<dbReference type="KEGG" id="tce:A3L02_01730"/>
<accession>A0A218P0D5</accession>
<feature type="transmembrane region" description="Helical" evidence="6">
    <location>
        <begin position="129"/>
        <end position="150"/>
    </location>
</feature>
<organism evidence="7 8">
    <name type="scientific">Thermococcus celer Vu 13 = JCM 8558</name>
    <dbReference type="NCBI Taxonomy" id="1293037"/>
    <lineage>
        <taxon>Archaea</taxon>
        <taxon>Methanobacteriati</taxon>
        <taxon>Methanobacteriota</taxon>
        <taxon>Thermococci</taxon>
        <taxon>Thermococcales</taxon>
        <taxon>Thermococcaceae</taxon>
        <taxon>Thermococcus</taxon>
    </lineage>
</organism>
<feature type="transmembrane region" description="Helical" evidence="6">
    <location>
        <begin position="455"/>
        <end position="476"/>
    </location>
</feature>
<feature type="transmembrane region" description="Helical" evidence="6">
    <location>
        <begin position="12"/>
        <end position="36"/>
    </location>
</feature>
<feature type="transmembrane region" description="Helical" evidence="6">
    <location>
        <begin position="162"/>
        <end position="180"/>
    </location>
</feature>
<dbReference type="OrthoDB" id="19148at2157"/>
<dbReference type="AlphaFoldDB" id="A0A218P0D5"/>
<evidence type="ECO:0000313" key="7">
    <source>
        <dbReference type="EMBL" id="ASI98373.1"/>
    </source>
</evidence>
<evidence type="ECO:0000256" key="4">
    <source>
        <dbReference type="ARBA" id="ARBA00022989"/>
    </source>
</evidence>
<feature type="transmembrane region" description="Helical" evidence="6">
    <location>
        <begin position="88"/>
        <end position="109"/>
    </location>
</feature>
<name>A0A218P0D5_THECE</name>
<evidence type="ECO:0000256" key="6">
    <source>
        <dbReference type="SAM" id="Phobius"/>
    </source>
</evidence>
<feature type="transmembrane region" description="Helical" evidence="6">
    <location>
        <begin position="186"/>
        <end position="208"/>
    </location>
</feature>
<protein>
    <submittedName>
        <fullName evidence="7">Uncharacterized protein</fullName>
    </submittedName>
</protein>
<feature type="transmembrane region" description="Helical" evidence="6">
    <location>
        <begin position="48"/>
        <end position="67"/>
    </location>
</feature>
<dbReference type="InterPro" id="IPR002797">
    <property type="entry name" value="Polysacc_synth"/>
</dbReference>
<dbReference type="GeneID" id="33323431"/>
<reference evidence="7 8" key="1">
    <citation type="submission" date="2016-03" db="EMBL/GenBank/DDBJ databases">
        <title>Complete genome sequence of Thermococcus celer.</title>
        <authorList>
            <person name="Oger P.M."/>
        </authorList>
    </citation>
    <scope>NUCLEOTIDE SEQUENCE [LARGE SCALE GENOMIC DNA]</scope>
    <source>
        <strain evidence="7 8">Vu 13</strain>
    </source>
</reference>
<dbReference type="Proteomes" id="UP000197156">
    <property type="component" value="Chromosome"/>
</dbReference>
<sequence length="510" mass="56315">MDEVNRALQRMARGTGIVFFGGIIGVILGFTSRTLIARYFERSQYGTFNLALTILSVGLVIAMLGLSSGVTRELSRYRKEAPERVTSLISTAFFIVLVSSLTVAVGYVILAPYISLLFHDGLLEYALRVSAPAMPFLALTSLLVAISRGFNRVRENFYYQRILSPLLYLLVVLVVVFGGLDFGTLFTGYVLAQAATFTALLFEMLRLGILRLRLSFSSRLARELVVFSAPLMLTGILEYIMNWTDTLMLGYYLNSDVVGLYNSASPLARFIPVFLGSAGFLFMPIATAFYTEGKLGELNRIYRIITRWIFLPTFPLFTLLVVFPETTITGFFGPKYSAASTALQILAVGFMFHTFLGLNGMSLVAIGEPNANLVGNIFAATFNVILNALLIPSYGINGAAVATSVSYVVANLFRSWWLYLRTKIHPFGRSYLRQLAVAVVIVPILMLLAPADVGLLMALLLVGLSFLVYLVIILLLRTVEPEDVALLRAVGQRLGWNVEPLARVLERFSV</sequence>
<dbReference type="PANTHER" id="PTHR30250">
    <property type="entry name" value="PST FAMILY PREDICTED COLANIC ACID TRANSPORTER"/>
    <property type="match status" value="1"/>
</dbReference>
<feature type="transmembrane region" description="Helical" evidence="6">
    <location>
        <begin position="270"/>
        <end position="292"/>
    </location>
</feature>
<evidence type="ECO:0000256" key="2">
    <source>
        <dbReference type="ARBA" id="ARBA00022475"/>
    </source>
</evidence>
<feature type="transmembrane region" description="Helical" evidence="6">
    <location>
        <begin position="343"/>
        <end position="366"/>
    </location>
</feature>
<gene>
    <name evidence="7" type="ORF">A3L02_01730</name>
</gene>
<keyword evidence="3 6" id="KW-0812">Transmembrane</keyword>
<dbReference type="PANTHER" id="PTHR30250:SF27">
    <property type="entry name" value="POLYSACCHARIDE BIOSYNTHESIS PROTEIN"/>
    <property type="match status" value="1"/>
</dbReference>
<keyword evidence="8" id="KW-1185">Reference proteome</keyword>
<feature type="transmembrane region" description="Helical" evidence="6">
    <location>
        <begin position="400"/>
        <end position="419"/>
    </location>
</feature>
<feature type="transmembrane region" description="Helical" evidence="6">
    <location>
        <begin position="431"/>
        <end position="449"/>
    </location>
</feature>
<evidence type="ECO:0000256" key="5">
    <source>
        <dbReference type="ARBA" id="ARBA00023136"/>
    </source>
</evidence>
<dbReference type="Pfam" id="PF01943">
    <property type="entry name" value="Polysacc_synt"/>
    <property type="match status" value="1"/>
</dbReference>
<comment type="subcellular location">
    <subcellularLocation>
        <location evidence="1">Cell membrane</location>
        <topology evidence="1">Multi-pass membrane protein</topology>
    </subcellularLocation>
</comment>
<evidence type="ECO:0000313" key="8">
    <source>
        <dbReference type="Proteomes" id="UP000197156"/>
    </source>
</evidence>
<dbReference type="CDD" id="cd13128">
    <property type="entry name" value="MATE_Wzx_like"/>
    <property type="match status" value="1"/>
</dbReference>
<feature type="transmembrane region" description="Helical" evidence="6">
    <location>
        <begin position="373"/>
        <end position="394"/>
    </location>
</feature>
<keyword evidence="4 6" id="KW-1133">Transmembrane helix</keyword>
<evidence type="ECO:0000256" key="3">
    <source>
        <dbReference type="ARBA" id="ARBA00022692"/>
    </source>
</evidence>
<dbReference type="RefSeq" id="WP_088862336.1">
    <property type="nucleotide sequence ID" value="NZ_CP014854.1"/>
</dbReference>
<dbReference type="GO" id="GO:0005886">
    <property type="term" value="C:plasma membrane"/>
    <property type="evidence" value="ECO:0007669"/>
    <property type="project" value="UniProtKB-SubCell"/>
</dbReference>
<evidence type="ECO:0000256" key="1">
    <source>
        <dbReference type="ARBA" id="ARBA00004651"/>
    </source>
</evidence>
<feature type="transmembrane region" description="Helical" evidence="6">
    <location>
        <begin position="304"/>
        <end position="323"/>
    </location>
</feature>
<keyword evidence="2" id="KW-1003">Cell membrane</keyword>
<proteinExistence type="predicted"/>